<proteinExistence type="predicted"/>
<gene>
    <name evidence="2" type="ORF">SAMN05444377_10156</name>
</gene>
<evidence type="ECO:0000256" key="1">
    <source>
        <dbReference type="SAM" id="Phobius"/>
    </source>
</evidence>
<protein>
    <submittedName>
        <fullName evidence="2">Uncharacterized protein</fullName>
    </submittedName>
</protein>
<accession>A0A1M4VU62</accession>
<evidence type="ECO:0000313" key="2">
    <source>
        <dbReference type="EMBL" id="SHE72420.1"/>
    </source>
</evidence>
<feature type="transmembrane region" description="Helical" evidence="1">
    <location>
        <begin position="44"/>
        <end position="61"/>
    </location>
</feature>
<feature type="transmembrane region" description="Helical" evidence="1">
    <location>
        <begin position="297"/>
        <end position="317"/>
    </location>
</feature>
<dbReference type="STRING" id="1124188.SAMN05444377_10156"/>
<dbReference type="EMBL" id="FQVQ01000001">
    <property type="protein sequence ID" value="SHE72420.1"/>
    <property type="molecule type" value="Genomic_DNA"/>
</dbReference>
<dbReference type="OrthoDB" id="1452530at2"/>
<keyword evidence="3" id="KW-1185">Reference proteome</keyword>
<evidence type="ECO:0000313" key="3">
    <source>
        <dbReference type="Proteomes" id="UP000184147"/>
    </source>
</evidence>
<organism evidence="2 3">
    <name type="scientific">Flavobacterium fontis</name>
    <dbReference type="NCBI Taxonomy" id="1124188"/>
    <lineage>
        <taxon>Bacteria</taxon>
        <taxon>Pseudomonadati</taxon>
        <taxon>Bacteroidota</taxon>
        <taxon>Flavobacteriia</taxon>
        <taxon>Flavobacteriales</taxon>
        <taxon>Flavobacteriaceae</taxon>
        <taxon>Flavobacterium</taxon>
    </lineage>
</organism>
<reference evidence="2 3" key="1">
    <citation type="submission" date="2016-11" db="EMBL/GenBank/DDBJ databases">
        <authorList>
            <person name="Jaros S."/>
            <person name="Januszkiewicz K."/>
            <person name="Wedrychowicz H."/>
        </authorList>
    </citation>
    <scope>NUCLEOTIDE SEQUENCE [LARGE SCALE GENOMIC DNA]</scope>
    <source>
        <strain evidence="2 3">DSM 25660</strain>
    </source>
</reference>
<sequence length="325" mass="37188">MSTTPQPVESNEIDLGMISKKIGSFFEQLAVSLFNILFFIRRNILVFIVLAVVGGGLGYYLDTKIKLYNHRIIVSPNYSSTDYLYAKVELLNSRILEGDTVFLKNIIGIKKPKSVTNIEIQPITDVYKFIENNTQNFELLRLFAEDGDLKKIVQENMTSKNYPFHQIMLTTKGATTREETVEPILTFLNDSDYFKKIQKEYLQNITVKMVENDSLIHQINGFLNGVSKSINGSQKSDKLVYYNENTQLNDVIKTKDELINEQGKLRIDLVTLDKIVKDNSVVLNILNKEGINGKMKLVLPLLFFFLFGFGALVIRSYKKRKTLLS</sequence>
<dbReference type="AlphaFoldDB" id="A0A1M4VU62"/>
<dbReference type="RefSeq" id="WP_073360257.1">
    <property type="nucleotide sequence ID" value="NZ_FQVQ01000001.1"/>
</dbReference>
<keyword evidence="1" id="KW-0472">Membrane</keyword>
<name>A0A1M4VU62_9FLAO</name>
<keyword evidence="1" id="KW-1133">Transmembrane helix</keyword>
<keyword evidence="1" id="KW-0812">Transmembrane</keyword>
<dbReference type="Proteomes" id="UP000184147">
    <property type="component" value="Unassembled WGS sequence"/>
</dbReference>